<organism evidence="2 3">
    <name type="scientific">Tahibacter aquaticus</name>
    <dbReference type="NCBI Taxonomy" id="520092"/>
    <lineage>
        <taxon>Bacteria</taxon>
        <taxon>Pseudomonadati</taxon>
        <taxon>Pseudomonadota</taxon>
        <taxon>Gammaproteobacteria</taxon>
        <taxon>Lysobacterales</taxon>
        <taxon>Rhodanobacteraceae</taxon>
        <taxon>Tahibacter</taxon>
    </lineage>
</organism>
<dbReference type="Proteomes" id="UP000295293">
    <property type="component" value="Unassembled WGS sequence"/>
</dbReference>
<proteinExistence type="predicted"/>
<dbReference type="SUPFAM" id="SSF63829">
    <property type="entry name" value="Calcium-dependent phosphotriesterase"/>
    <property type="match status" value="1"/>
</dbReference>
<accession>A0A4R6YIC7</accession>
<dbReference type="Pfam" id="PF17164">
    <property type="entry name" value="DUF5122"/>
    <property type="match status" value="3"/>
</dbReference>
<dbReference type="RefSeq" id="WP_166654396.1">
    <property type="nucleotide sequence ID" value="NZ_SNZH01000028.1"/>
</dbReference>
<dbReference type="Gene3D" id="2.80.10.50">
    <property type="match status" value="2"/>
</dbReference>
<evidence type="ECO:0000313" key="3">
    <source>
        <dbReference type="Proteomes" id="UP000295293"/>
    </source>
</evidence>
<feature type="chain" id="PRO_5020934685" evidence="1">
    <location>
        <begin position="22"/>
        <end position="470"/>
    </location>
</feature>
<evidence type="ECO:0000313" key="2">
    <source>
        <dbReference type="EMBL" id="TDR36607.1"/>
    </source>
</evidence>
<dbReference type="InterPro" id="IPR013431">
    <property type="entry name" value="Delta_60_rpt"/>
</dbReference>
<comment type="caution">
    <text evidence="2">The sequence shown here is derived from an EMBL/GenBank/DDBJ whole genome shotgun (WGS) entry which is preliminary data.</text>
</comment>
<name>A0A4R6YIC7_9GAMM</name>
<dbReference type="NCBIfam" id="TIGR02608">
    <property type="entry name" value="delta_60_rpt"/>
    <property type="match status" value="3"/>
</dbReference>
<keyword evidence="3" id="KW-1185">Reference proteome</keyword>
<sequence>MRHAFLLAIAVLFGAVGHARAAEQVEPGFFFTSSGLVSFTAIALLPQPNGDQTLVFAWPFQSGVCNDVVCIGIDRWNASGARIGSTRLKSTALDTIAAATVDSRGRIIVVGRYQGAGSNGGEFGVVRFKADGSDDTSLAGDGNTYVDFGGGGSNFDNPLAVAVDADDNILVAGSAERASPGDSDFAVARLRASDGSLDTSFSSDGKNLVFFDLGPDSRLDQAYAVTVRNDGKIVLGGTALDSVIARRRPVMAQLNKDGSLDTGFCNTNCNFNAGYSGVNTGKRVYYFGTLTSHTDEILDVDVASNNDIVIAGATYAEDGSTRRAAIARFTGAGVQTSERLEVGFDSNARFTGVRFADGSGTRVIAVGDIGAGPNLFLAQRFTASLSPDTTYGYTFFCLPDASGLCFAGAGEFGDFGPNAAGKLHLDARGRPLFAGTFVRSSDSGRGSLVSVRISNISGPLPDRIFRNGLQ</sequence>
<protein>
    <submittedName>
        <fullName evidence="2">Putative delta-60 repeat protein</fullName>
    </submittedName>
</protein>
<reference evidence="2 3" key="1">
    <citation type="submission" date="2019-03" db="EMBL/GenBank/DDBJ databases">
        <title>Genomic Encyclopedia of Type Strains, Phase IV (KMG-IV): sequencing the most valuable type-strain genomes for metagenomic binning, comparative biology and taxonomic classification.</title>
        <authorList>
            <person name="Goeker M."/>
        </authorList>
    </citation>
    <scope>NUCLEOTIDE SEQUENCE [LARGE SCALE GENOMIC DNA]</scope>
    <source>
        <strain evidence="2 3">DSM 21667</strain>
    </source>
</reference>
<dbReference type="EMBL" id="SNZH01000028">
    <property type="protein sequence ID" value="TDR36607.1"/>
    <property type="molecule type" value="Genomic_DNA"/>
</dbReference>
<evidence type="ECO:0000256" key="1">
    <source>
        <dbReference type="SAM" id="SignalP"/>
    </source>
</evidence>
<keyword evidence="1" id="KW-0732">Signal</keyword>
<gene>
    <name evidence="2" type="ORF">DFR29_12828</name>
</gene>
<feature type="signal peptide" evidence="1">
    <location>
        <begin position="1"/>
        <end position="21"/>
    </location>
</feature>
<dbReference type="AlphaFoldDB" id="A0A4R6YIC7"/>